<dbReference type="PATRIC" id="fig|989403.3.peg.5007"/>
<feature type="domain" description="Type VI secretion system FHA" evidence="2">
    <location>
        <begin position="314"/>
        <end position="488"/>
    </location>
</feature>
<dbReference type="CDD" id="cd00060">
    <property type="entry name" value="FHA"/>
    <property type="match status" value="1"/>
</dbReference>
<protein>
    <submittedName>
        <fullName evidence="3">Uncharacterized protein</fullName>
    </submittedName>
</protein>
<evidence type="ECO:0000313" key="4">
    <source>
        <dbReference type="Proteomes" id="UP000076577"/>
    </source>
</evidence>
<dbReference type="EMBL" id="LMCB01000160">
    <property type="protein sequence ID" value="KZL05024.1"/>
    <property type="molecule type" value="Genomic_DNA"/>
</dbReference>
<dbReference type="STRING" id="989403.SAMN05421798_11528"/>
<evidence type="ECO:0000313" key="3">
    <source>
        <dbReference type="EMBL" id="KZL05024.1"/>
    </source>
</evidence>
<proteinExistence type="predicted"/>
<evidence type="ECO:0000259" key="1">
    <source>
        <dbReference type="Pfam" id="PF00498"/>
    </source>
</evidence>
<name>A0A165SYH9_9HYPH</name>
<organism evidence="3 4">
    <name type="scientific">Pseudovibrio axinellae</name>
    <dbReference type="NCBI Taxonomy" id="989403"/>
    <lineage>
        <taxon>Bacteria</taxon>
        <taxon>Pseudomonadati</taxon>
        <taxon>Pseudomonadota</taxon>
        <taxon>Alphaproteobacteria</taxon>
        <taxon>Hyphomicrobiales</taxon>
        <taxon>Stappiaceae</taxon>
        <taxon>Pseudovibrio</taxon>
    </lineage>
</organism>
<dbReference type="Gene3D" id="2.60.200.20">
    <property type="match status" value="1"/>
</dbReference>
<dbReference type="InterPro" id="IPR046883">
    <property type="entry name" value="T6SS_FHA_C"/>
</dbReference>
<dbReference type="RefSeq" id="WP_068011023.1">
    <property type="nucleotide sequence ID" value="NZ_FOFM01000015.1"/>
</dbReference>
<accession>A0A165SYH9</accession>
<comment type="caution">
    <text evidence="3">The sequence shown here is derived from an EMBL/GenBank/DDBJ whole genome shotgun (WGS) entry which is preliminary data.</text>
</comment>
<evidence type="ECO:0000259" key="2">
    <source>
        <dbReference type="Pfam" id="PF20232"/>
    </source>
</evidence>
<gene>
    <name evidence="3" type="ORF">PsAD2_04575</name>
</gene>
<feature type="domain" description="FHA" evidence="1">
    <location>
        <begin position="30"/>
        <end position="93"/>
    </location>
</feature>
<dbReference type="InterPro" id="IPR008984">
    <property type="entry name" value="SMAD_FHA_dom_sf"/>
</dbReference>
<dbReference type="Pfam" id="PF00498">
    <property type="entry name" value="FHA"/>
    <property type="match status" value="1"/>
</dbReference>
<dbReference type="OrthoDB" id="273564at2"/>
<dbReference type="InterPro" id="IPR017735">
    <property type="entry name" value="T6SS_FHA"/>
</dbReference>
<dbReference type="Proteomes" id="UP000076577">
    <property type="component" value="Unassembled WGS sequence"/>
</dbReference>
<dbReference type="Pfam" id="PF20232">
    <property type="entry name" value="T6SS_FHA_C"/>
    <property type="match status" value="1"/>
</dbReference>
<keyword evidence="4" id="KW-1185">Reference proteome</keyword>
<sequence>MKLVLVINNTSKLENGSKATTTFENEGGCIGSAAHCHWQLLDRSNSVSPEHVQVFLQEGGFCAEARSSKGITVNGSNRPIKAGLRFRISDGDIWEVGDFSLVAYVLADNNEDEEHSDQWAGRFAAIDTIISGKLKDDTDPARVNIESILADHLESDLSGEFFAQTGRRGTKNEDPVEVLDLQDADGLPGNQDPLLQLNNDSKVEHGDADQDLLSTLQKQPTKSGMTFGVDDPHAHHRLMIMPQAQGNKRMTDTGDKAVDPEMDSYLETLTSSGGKNSSLSEIQETEGWHGSVALSAKSEGDMVDHVVLRPLMSALGLPVGDMSVPEANRITKEVGAALKTAIQGLMAIHSKQWTDRSTLNDTHLHPVEDNPIRLADTPQQAIEDLLLVQSPVHLNAPSAIEESLAQIELHENASRIAVDEALETILDGLSPKHLSKRFARYKGHAPRTGDLDSWHWQMYEHYYTEMKSDRQRGLARMFWEVFRQVYDREMRSQQLHAAE</sequence>
<dbReference type="AlphaFoldDB" id="A0A165SYH9"/>
<dbReference type="NCBIfam" id="TIGR03354">
    <property type="entry name" value="VI_FHA"/>
    <property type="match status" value="1"/>
</dbReference>
<dbReference type="InterPro" id="IPR000253">
    <property type="entry name" value="FHA_dom"/>
</dbReference>
<reference evidence="3 4" key="1">
    <citation type="journal article" date="2016" name="Front. Microbiol.">
        <title>Comparative Genomic Analysis Reveals a Diverse Repertoire of Genes Involved in Prokaryote-Eukaryote Interactions within the Pseudovibrio Genus.</title>
        <authorList>
            <person name="Romano S."/>
            <person name="Fernandez-Guerra A."/>
            <person name="Reen F.J."/>
            <person name="Glockner F.O."/>
            <person name="Crowley S.P."/>
            <person name="O'Sullivan O."/>
            <person name="Cotter P.D."/>
            <person name="Adams C."/>
            <person name="Dobson A.D."/>
            <person name="O'Gara F."/>
        </authorList>
    </citation>
    <scope>NUCLEOTIDE SEQUENCE [LARGE SCALE GENOMIC DNA]</scope>
    <source>
        <strain evidence="3 4">Ad2</strain>
    </source>
</reference>
<dbReference type="SUPFAM" id="SSF49879">
    <property type="entry name" value="SMAD/FHA domain"/>
    <property type="match status" value="1"/>
</dbReference>